<comment type="caution">
    <text evidence="2">The sequence shown here is derived from an EMBL/GenBank/DDBJ whole genome shotgun (WGS) entry which is preliminary data.</text>
</comment>
<evidence type="ECO:0000256" key="1">
    <source>
        <dbReference type="SAM" id="MobiDB-lite"/>
    </source>
</evidence>
<feature type="compositionally biased region" description="Basic and acidic residues" evidence="1">
    <location>
        <begin position="21"/>
        <end position="35"/>
    </location>
</feature>
<evidence type="ECO:0000313" key="3">
    <source>
        <dbReference type="Proteomes" id="UP001632038"/>
    </source>
</evidence>
<reference evidence="3" key="1">
    <citation type="journal article" date="2024" name="IScience">
        <title>Strigolactones Initiate the Formation of Haustorium-like Structures in Castilleja.</title>
        <authorList>
            <person name="Buerger M."/>
            <person name="Peterson D."/>
            <person name="Chory J."/>
        </authorList>
    </citation>
    <scope>NUCLEOTIDE SEQUENCE [LARGE SCALE GENOMIC DNA]</scope>
</reference>
<keyword evidence="3" id="KW-1185">Reference proteome</keyword>
<protein>
    <submittedName>
        <fullName evidence="2">Uncharacterized protein</fullName>
    </submittedName>
</protein>
<name>A0ABD3BFR1_9LAMI</name>
<sequence length="83" mass="9615">MTAVVGEYDHGHARGACASDRASERPTDEESTGWKKRELHKRRDVEEHFRTILVSVHRYMIPSGIWKDAFQASRIPRLRLALQ</sequence>
<feature type="region of interest" description="Disordered" evidence="1">
    <location>
        <begin position="1"/>
        <end position="35"/>
    </location>
</feature>
<gene>
    <name evidence="2" type="ORF">CASFOL_040009</name>
</gene>
<dbReference type="EMBL" id="JAVIJP010000096">
    <property type="protein sequence ID" value="KAL3616152.1"/>
    <property type="molecule type" value="Genomic_DNA"/>
</dbReference>
<dbReference type="AlphaFoldDB" id="A0ABD3BFR1"/>
<accession>A0ABD3BFR1</accession>
<organism evidence="2 3">
    <name type="scientific">Castilleja foliolosa</name>
    <dbReference type="NCBI Taxonomy" id="1961234"/>
    <lineage>
        <taxon>Eukaryota</taxon>
        <taxon>Viridiplantae</taxon>
        <taxon>Streptophyta</taxon>
        <taxon>Embryophyta</taxon>
        <taxon>Tracheophyta</taxon>
        <taxon>Spermatophyta</taxon>
        <taxon>Magnoliopsida</taxon>
        <taxon>eudicotyledons</taxon>
        <taxon>Gunneridae</taxon>
        <taxon>Pentapetalae</taxon>
        <taxon>asterids</taxon>
        <taxon>lamiids</taxon>
        <taxon>Lamiales</taxon>
        <taxon>Orobanchaceae</taxon>
        <taxon>Pedicularideae</taxon>
        <taxon>Castillejinae</taxon>
        <taxon>Castilleja</taxon>
    </lineage>
</organism>
<evidence type="ECO:0000313" key="2">
    <source>
        <dbReference type="EMBL" id="KAL3616152.1"/>
    </source>
</evidence>
<proteinExistence type="predicted"/>
<dbReference type="Proteomes" id="UP001632038">
    <property type="component" value="Unassembled WGS sequence"/>
</dbReference>